<keyword evidence="2" id="KW-0472">Membrane</keyword>
<keyword evidence="2" id="KW-1133">Transmembrane helix</keyword>
<feature type="region of interest" description="Disordered" evidence="1">
    <location>
        <begin position="1"/>
        <end position="45"/>
    </location>
</feature>
<dbReference type="EMBL" id="UYJE01009569">
    <property type="protein sequence ID" value="VDI74469.1"/>
    <property type="molecule type" value="Genomic_DNA"/>
</dbReference>
<proteinExistence type="predicted"/>
<evidence type="ECO:0000256" key="1">
    <source>
        <dbReference type="SAM" id="MobiDB-lite"/>
    </source>
</evidence>
<protein>
    <submittedName>
        <fullName evidence="3">Uncharacterized protein</fullName>
    </submittedName>
</protein>
<name>A0A8B6H5Y3_MYTGA</name>
<reference evidence="3" key="1">
    <citation type="submission" date="2018-11" db="EMBL/GenBank/DDBJ databases">
        <authorList>
            <person name="Alioto T."/>
            <person name="Alioto T."/>
        </authorList>
    </citation>
    <scope>NUCLEOTIDE SEQUENCE</scope>
</reference>
<dbReference type="OrthoDB" id="6113359at2759"/>
<sequence>MDKSTTESHKEKRAPGVAESGQLIRKTSIRRRVSKDDMSENKPYGNKAEEYDKICEKVMADTGVQKTLEALQEKWRMIMYMHDDCMDLRTQKTEQGVIGRRARIKRELIALVITYVIITLPILITLYLAFLFVIWFVTTAS</sequence>
<comment type="caution">
    <text evidence="3">The sequence shown here is derived from an EMBL/GenBank/DDBJ whole genome shotgun (WGS) entry which is preliminary data.</text>
</comment>
<keyword evidence="2" id="KW-0812">Transmembrane</keyword>
<evidence type="ECO:0000313" key="4">
    <source>
        <dbReference type="Proteomes" id="UP000596742"/>
    </source>
</evidence>
<feature type="transmembrane region" description="Helical" evidence="2">
    <location>
        <begin position="108"/>
        <end position="137"/>
    </location>
</feature>
<feature type="compositionally biased region" description="Basic and acidic residues" evidence="1">
    <location>
        <begin position="1"/>
        <end position="14"/>
    </location>
</feature>
<gene>
    <name evidence="3" type="ORF">MGAL_10B055292</name>
</gene>
<evidence type="ECO:0000256" key="2">
    <source>
        <dbReference type="SAM" id="Phobius"/>
    </source>
</evidence>
<dbReference type="Proteomes" id="UP000596742">
    <property type="component" value="Unassembled WGS sequence"/>
</dbReference>
<keyword evidence="4" id="KW-1185">Reference proteome</keyword>
<accession>A0A8B6H5Y3</accession>
<dbReference type="AlphaFoldDB" id="A0A8B6H5Y3"/>
<evidence type="ECO:0000313" key="3">
    <source>
        <dbReference type="EMBL" id="VDI74469.1"/>
    </source>
</evidence>
<organism evidence="3 4">
    <name type="scientific">Mytilus galloprovincialis</name>
    <name type="common">Mediterranean mussel</name>
    <dbReference type="NCBI Taxonomy" id="29158"/>
    <lineage>
        <taxon>Eukaryota</taxon>
        <taxon>Metazoa</taxon>
        <taxon>Spiralia</taxon>
        <taxon>Lophotrochozoa</taxon>
        <taxon>Mollusca</taxon>
        <taxon>Bivalvia</taxon>
        <taxon>Autobranchia</taxon>
        <taxon>Pteriomorphia</taxon>
        <taxon>Mytilida</taxon>
        <taxon>Mytiloidea</taxon>
        <taxon>Mytilidae</taxon>
        <taxon>Mytilinae</taxon>
        <taxon>Mytilus</taxon>
    </lineage>
</organism>